<proteinExistence type="predicted"/>
<dbReference type="Proteomes" id="UP000676565">
    <property type="component" value="Unassembled WGS sequence"/>
</dbReference>
<dbReference type="RefSeq" id="WP_210653540.1">
    <property type="nucleotide sequence ID" value="NZ_JAGKQQ010000001.1"/>
</dbReference>
<dbReference type="EMBL" id="JAGKQQ010000001">
    <property type="protein sequence ID" value="MBP3955463.1"/>
    <property type="molecule type" value="Genomic_DNA"/>
</dbReference>
<evidence type="ECO:0000313" key="2">
    <source>
        <dbReference type="Proteomes" id="UP000676565"/>
    </source>
</evidence>
<accession>A0ABS5BP40</accession>
<evidence type="ECO:0000313" key="1">
    <source>
        <dbReference type="EMBL" id="MBP3955463.1"/>
    </source>
</evidence>
<comment type="caution">
    <text evidence="1">The sequence shown here is derived from an EMBL/GenBank/DDBJ whole genome shotgun (WGS) entry which is preliminary data.</text>
</comment>
<sequence>MTVVTQTIRYGWNTIREGYEARCASCGRGFKRTVSTGFNSIATPENRAEYRSKLRVEAQAMSQKPIICNACQKAAVATAKSVELVSDETLAAIAQLETEQCSLDERKKVLVREIDQHRGRLFLHAGETYAQWSCGFGWDGDRFCVSGNRVSKTRPWETTNSSVDAPLAEITYLDDTLENRKAAVSKKQGAK</sequence>
<keyword evidence="2" id="KW-1185">Reference proteome</keyword>
<organism evidence="1 2">
    <name type="scientific">Gemmata palustris</name>
    <dbReference type="NCBI Taxonomy" id="2822762"/>
    <lineage>
        <taxon>Bacteria</taxon>
        <taxon>Pseudomonadati</taxon>
        <taxon>Planctomycetota</taxon>
        <taxon>Planctomycetia</taxon>
        <taxon>Gemmatales</taxon>
        <taxon>Gemmataceae</taxon>
        <taxon>Gemmata</taxon>
    </lineage>
</organism>
<reference evidence="1 2" key="1">
    <citation type="submission" date="2021-04" db="EMBL/GenBank/DDBJ databases">
        <authorList>
            <person name="Ivanova A."/>
        </authorList>
    </citation>
    <scope>NUCLEOTIDE SEQUENCE [LARGE SCALE GENOMIC DNA]</scope>
    <source>
        <strain evidence="1 2">G18</strain>
    </source>
</reference>
<gene>
    <name evidence="1" type="ORF">J8F10_09230</name>
</gene>
<protein>
    <submittedName>
        <fullName evidence="1">Uncharacterized protein</fullName>
    </submittedName>
</protein>
<name>A0ABS5BP40_9BACT</name>